<dbReference type="InterPro" id="IPR019776">
    <property type="entry name" value="Flagellar_basal_body_rod_CS"/>
</dbReference>
<dbReference type="EMBL" id="WJBU01000015">
    <property type="protein sequence ID" value="MRD48689.1"/>
    <property type="molecule type" value="Genomic_DNA"/>
</dbReference>
<keyword evidence="8" id="KW-1185">Reference proteome</keyword>
<organism evidence="7 8">
    <name type="scientific">Caenimonas koreensis DSM 17982</name>
    <dbReference type="NCBI Taxonomy" id="1121255"/>
    <lineage>
        <taxon>Bacteria</taxon>
        <taxon>Pseudomonadati</taxon>
        <taxon>Pseudomonadota</taxon>
        <taxon>Betaproteobacteria</taxon>
        <taxon>Burkholderiales</taxon>
        <taxon>Comamonadaceae</taxon>
        <taxon>Caenimonas</taxon>
    </lineage>
</organism>
<dbReference type="OrthoDB" id="9133466at2"/>
<evidence type="ECO:0000256" key="6">
    <source>
        <dbReference type="PIRNR" id="PIRNR002889"/>
    </source>
</evidence>
<reference evidence="7 8" key="1">
    <citation type="submission" date="2019-11" db="EMBL/GenBank/DDBJ databases">
        <title>Caenimonas koreensis gen. nov., sp. nov., isolated from activated sludge.</title>
        <authorList>
            <person name="Seung H.R."/>
        </authorList>
    </citation>
    <scope>NUCLEOTIDE SEQUENCE [LARGE SCALE GENOMIC DNA]</scope>
    <source>
        <strain evidence="7 8">EMB320</strain>
    </source>
</reference>
<gene>
    <name evidence="7" type="ORF">GHT07_15475</name>
</gene>
<keyword evidence="7" id="KW-0966">Cell projection</keyword>
<evidence type="ECO:0000313" key="7">
    <source>
        <dbReference type="EMBL" id="MRD48689.1"/>
    </source>
</evidence>
<name>A0A844BAT7_9BURK</name>
<comment type="function">
    <text evidence="5 6">Structural component of flagellum, the bacterial motility apparatus. Part of the rod structure of flagellar basal body.</text>
</comment>
<keyword evidence="7" id="KW-0969">Cilium</keyword>
<proteinExistence type="inferred from homology"/>
<comment type="subunit">
    <text evidence="6">The basal body constitutes a major portion of the flagellar organelle and consists of a number of rings mounted on a central rod.</text>
</comment>
<comment type="similarity">
    <text evidence="2 6">Belongs to the flagella basal body rod proteins family.</text>
</comment>
<dbReference type="PIRSF" id="PIRSF002889">
    <property type="entry name" value="Rod_FlgB"/>
    <property type="match status" value="1"/>
</dbReference>
<sequence>MTEGLEAITTTALGLALDAAALRHQAIASNIANHATEGYVTQQVDFASQMEQARRSLDSKGYIDAFSLAGVRVETTPALDSNGAPLKVHLDAQMADMAGNAVQYQALTRALSRHLSLLSLAASDGKR</sequence>
<comment type="subcellular location">
    <subcellularLocation>
        <location evidence="1 6">Bacterial flagellum basal body</location>
    </subcellularLocation>
</comment>
<dbReference type="InterPro" id="IPR006300">
    <property type="entry name" value="FlgB"/>
</dbReference>
<keyword evidence="4 6" id="KW-0975">Bacterial flagellum</keyword>
<dbReference type="GO" id="GO:0030694">
    <property type="term" value="C:bacterial-type flagellum basal body, rod"/>
    <property type="evidence" value="ECO:0007669"/>
    <property type="project" value="InterPro"/>
</dbReference>
<evidence type="ECO:0000256" key="3">
    <source>
        <dbReference type="ARBA" id="ARBA00014376"/>
    </source>
</evidence>
<dbReference type="AlphaFoldDB" id="A0A844BAT7"/>
<protein>
    <recommendedName>
        <fullName evidence="3 6">Flagellar basal body rod protein FlgB</fullName>
    </recommendedName>
</protein>
<evidence type="ECO:0000256" key="4">
    <source>
        <dbReference type="ARBA" id="ARBA00023143"/>
    </source>
</evidence>
<dbReference type="RefSeq" id="WP_153586014.1">
    <property type="nucleotide sequence ID" value="NZ_WJBU01000015.1"/>
</dbReference>
<dbReference type="Proteomes" id="UP000487350">
    <property type="component" value="Unassembled WGS sequence"/>
</dbReference>
<dbReference type="PROSITE" id="PS00588">
    <property type="entry name" value="FLAGELLA_BB_ROD"/>
    <property type="match status" value="1"/>
</dbReference>
<evidence type="ECO:0000256" key="5">
    <source>
        <dbReference type="ARBA" id="ARBA00024934"/>
    </source>
</evidence>
<comment type="caution">
    <text evidence="7">The sequence shown here is derived from an EMBL/GenBank/DDBJ whole genome shotgun (WGS) entry which is preliminary data.</text>
</comment>
<keyword evidence="7" id="KW-0282">Flagellum</keyword>
<evidence type="ECO:0000313" key="8">
    <source>
        <dbReference type="Proteomes" id="UP000487350"/>
    </source>
</evidence>
<evidence type="ECO:0000256" key="2">
    <source>
        <dbReference type="ARBA" id="ARBA00009677"/>
    </source>
</evidence>
<accession>A0A844BAT7</accession>
<dbReference type="GO" id="GO:0071973">
    <property type="term" value="P:bacterial-type flagellum-dependent cell motility"/>
    <property type="evidence" value="ECO:0007669"/>
    <property type="project" value="InterPro"/>
</dbReference>
<evidence type="ECO:0000256" key="1">
    <source>
        <dbReference type="ARBA" id="ARBA00004117"/>
    </source>
</evidence>